<evidence type="ECO:0000313" key="2">
    <source>
        <dbReference type="EMBL" id="VVD69973.1"/>
    </source>
</evidence>
<proteinExistence type="predicted"/>
<sequence>MVVVGVRGPKCIRRTNLYAQKSWDISQTVAKLWKTDAPSPVGKVRNAEPDDARSCQSAAAPPRVHLDAVTAWVPPNQPANAVASISTATP</sequence>
<protein>
    <submittedName>
        <fullName evidence="2">Uncharacterized protein</fullName>
    </submittedName>
</protein>
<feature type="region of interest" description="Disordered" evidence="1">
    <location>
        <begin position="40"/>
        <end position="60"/>
    </location>
</feature>
<gene>
    <name evidence="2" type="ORF">PCE31106_00546</name>
</gene>
<accession>A0A5E4S436</accession>
<evidence type="ECO:0000256" key="1">
    <source>
        <dbReference type="SAM" id="MobiDB-lite"/>
    </source>
</evidence>
<reference evidence="2 3" key="1">
    <citation type="submission" date="2019-08" db="EMBL/GenBank/DDBJ databases">
        <authorList>
            <person name="Peeters C."/>
        </authorList>
    </citation>
    <scope>NUCLEOTIDE SEQUENCE [LARGE SCALE GENOMIC DNA]</scope>
    <source>
        <strain evidence="2 3">LMG 31106</strain>
    </source>
</reference>
<evidence type="ECO:0000313" key="3">
    <source>
        <dbReference type="Proteomes" id="UP000384354"/>
    </source>
</evidence>
<dbReference type="Proteomes" id="UP000384354">
    <property type="component" value="Unassembled WGS sequence"/>
</dbReference>
<organism evidence="2 3">
    <name type="scientific">Pandoraea cepalis</name>
    <dbReference type="NCBI Taxonomy" id="2508294"/>
    <lineage>
        <taxon>Bacteria</taxon>
        <taxon>Pseudomonadati</taxon>
        <taxon>Pseudomonadota</taxon>
        <taxon>Betaproteobacteria</taxon>
        <taxon>Burkholderiales</taxon>
        <taxon>Burkholderiaceae</taxon>
        <taxon>Pandoraea</taxon>
    </lineage>
</organism>
<dbReference type="EMBL" id="CABPSL010000001">
    <property type="protein sequence ID" value="VVD69973.1"/>
    <property type="molecule type" value="Genomic_DNA"/>
</dbReference>
<name>A0A5E4S436_9BURK</name>
<dbReference type="AlphaFoldDB" id="A0A5E4S436"/>